<feature type="compositionally biased region" description="Basic and acidic residues" evidence="6">
    <location>
        <begin position="1048"/>
        <end position="1069"/>
    </location>
</feature>
<feature type="region of interest" description="Disordered" evidence="6">
    <location>
        <begin position="1206"/>
        <end position="1234"/>
    </location>
</feature>
<feature type="domain" description="MI" evidence="8">
    <location>
        <begin position="1239"/>
        <end position="1361"/>
    </location>
</feature>
<reference evidence="9 10" key="1">
    <citation type="submission" date="2023-11" db="EMBL/GenBank/DDBJ databases">
        <title>Halocaridina rubra genome assembly.</title>
        <authorList>
            <person name="Smith C."/>
        </authorList>
    </citation>
    <scope>NUCLEOTIDE SEQUENCE [LARGE SCALE GENOMIC DNA]</scope>
    <source>
        <strain evidence="9">EP-1</strain>
        <tissue evidence="9">Whole</tissue>
    </source>
</reference>
<dbReference type="SMART" id="SM00544">
    <property type="entry name" value="MA3"/>
    <property type="match status" value="1"/>
</dbReference>
<feature type="domain" description="W2" evidence="7">
    <location>
        <begin position="1427"/>
        <end position="1598"/>
    </location>
</feature>
<keyword evidence="4" id="KW-0810">Translation regulation</keyword>
<feature type="compositionally biased region" description="Low complexity" evidence="6">
    <location>
        <begin position="506"/>
        <end position="528"/>
    </location>
</feature>
<feature type="compositionally biased region" description="Pro residues" evidence="6">
    <location>
        <begin position="328"/>
        <end position="343"/>
    </location>
</feature>
<name>A0AAN8XLC9_HALRR</name>
<evidence type="ECO:0000256" key="1">
    <source>
        <dbReference type="ARBA" id="ARBA00005775"/>
    </source>
</evidence>
<dbReference type="GO" id="GO:0016281">
    <property type="term" value="C:eukaryotic translation initiation factor 4F complex"/>
    <property type="evidence" value="ECO:0007669"/>
    <property type="project" value="TreeGrafter"/>
</dbReference>
<evidence type="ECO:0000256" key="5">
    <source>
        <dbReference type="ARBA" id="ARBA00022917"/>
    </source>
</evidence>
<dbReference type="GO" id="GO:0006417">
    <property type="term" value="P:regulation of translation"/>
    <property type="evidence" value="ECO:0007669"/>
    <property type="project" value="UniProtKB-KW"/>
</dbReference>
<proteinExistence type="inferred from homology"/>
<feature type="compositionally biased region" description="Pro residues" evidence="6">
    <location>
        <begin position="303"/>
        <end position="319"/>
    </location>
</feature>
<dbReference type="SUPFAM" id="SSF48371">
    <property type="entry name" value="ARM repeat"/>
    <property type="match status" value="3"/>
</dbReference>
<dbReference type="Pfam" id="PF02854">
    <property type="entry name" value="MIF4G"/>
    <property type="match status" value="1"/>
</dbReference>
<feature type="compositionally biased region" description="Basic and acidic residues" evidence="6">
    <location>
        <begin position="1017"/>
        <end position="1039"/>
    </location>
</feature>
<feature type="region of interest" description="Disordered" evidence="6">
    <location>
        <begin position="699"/>
        <end position="739"/>
    </location>
</feature>
<dbReference type="Pfam" id="PF02020">
    <property type="entry name" value="W2"/>
    <property type="match status" value="1"/>
</dbReference>
<evidence type="ECO:0000256" key="3">
    <source>
        <dbReference type="ARBA" id="ARBA00022553"/>
    </source>
</evidence>
<keyword evidence="5" id="KW-0648">Protein biosynthesis</keyword>
<dbReference type="InterPro" id="IPR016024">
    <property type="entry name" value="ARM-type_fold"/>
</dbReference>
<dbReference type="GO" id="GO:0003743">
    <property type="term" value="F:translation initiation factor activity"/>
    <property type="evidence" value="ECO:0007669"/>
    <property type="project" value="UniProtKB-KW"/>
</dbReference>
<evidence type="ECO:0000313" key="9">
    <source>
        <dbReference type="EMBL" id="KAK7084911.1"/>
    </source>
</evidence>
<feature type="compositionally biased region" description="Low complexity" evidence="6">
    <location>
        <begin position="397"/>
        <end position="408"/>
    </location>
</feature>
<dbReference type="Pfam" id="PF02847">
    <property type="entry name" value="MA3"/>
    <property type="match status" value="1"/>
</dbReference>
<accession>A0AAN8XLC9</accession>
<feature type="compositionally biased region" description="Polar residues" evidence="6">
    <location>
        <begin position="34"/>
        <end position="62"/>
    </location>
</feature>
<dbReference type="InterPro" id="IPR003891">
    <property type="entry name" value="Initiation_fac_eIF4g_MI"/>
</dbReference>
<keyword evidence="2 9" id="KW-0396">Initiation factor</keyword>
<feature type="region of interest" description="Disordered" evidence="6">
    <location>
        <begin position="242"/>
        <end position="262"/>
    </location>
</feature>
<feature type="compositionally biased region" description="Low complexity" evidence="6">
    <location>
        <begin position="282"/>
        <end position="302"/>
    </location>
</feature>
<dbReference type="PANTHER" id="PTHR23253:SF78">
    <property type="entry name" value="EUKARYOTIC TRANSLATION INITIATION FACTOR 4G1, ISOFORM B-RELATED"/>
    <property type="match status" value="1"/>
</dbReference>
<organism evidence="9 10">
    <name type="scientific">Halocaridina rubra</name>
    <name type="common">Hawaiian red shrimp</name>
    <dbReference type="NCBI Taxonomy" id="373956"/>
    <lineage>
        <taxon>Eukaryota</taxon>
        <taxon>Metazoa</taxon>
        <taxon>Ecdysozoa</taxon>
        <taxon>Arthropoda</taxon>
        <taxon>Crustacea</taxon>
        <taxon>Multicrustacea</taxon>
        <taxon>Malacostraca</taxon>
        <taxon>Eumalacostraca</taxon>
        <taxon>Eucarida</taxon>
        <taxon>Decapoda</taxon>
        <taxon>Pleocyemata</taxon>
        <taxon>Caridea</taxon>
        <taxon>Atyoidea</taxon>
        <taxon>Atyidae</taxon>
        <taxon>Halocaridina</taxon>
    </lineage>
</organism>
<feature type="region of interest" description="Disordered" evidence="6">
    <location>
        <begin position="433"/>
        <end position="637"/>
    </location>
</feature>
<feature type="compositionally biased region" description="Low complexity" evidence="6">
    <location>
        <begin position="135"/>
        <end position="152"/>
    </location>
</feature>
<feature type="compositionally biased region" description="Basic and acidic residues" evidence="6">
    <location>
        <begin position="488"/>
        <end position="500"/>
    </location>
</feature>
<evidence type="ECO:0000259" key="7">
    <source>
        <dbReference type="PROSITE" id="PS51363"/>
    </source>
</evidence>
<dbReference type="SMART" id="SM00543">
    <property type="entry name" value="MIF4G"/>
    <property type="match status" value="1"/>
</dbReference>
<dbReference type="InterPro" id="IPR003307">
    <property type="entry name" value="W2_domain"/>
</dbReference>
<gene>
    <name evidence="9" type="primary">EIF4G3</name>
    <name evidence="9" type="ORF">SK128_007014</name>
</gene>
<feature type="compositionally biased region" description="Basic and acidic residues" evidence="6">
    <location>
        <begin position="1206"/>
        <end position="1229"/>
    </location>
</feature>
<keyword evidence="10" id="KW-1185">Reference proteome</keyword>
<dbReference type="Proteomes" id="UP001381693">
    <property type="component" value="Unassembled WGS sequence"/>
</dbReference>
<comment type="caution">
    <text evidence="9">The sequence shown here is derived from an EMBL/GenBank/DDBJ whole genome shotgun (WGS) entry which is preliminary data.</text>
</comment>
<evidence type="ECO:0000256" key="4">
    <source>
        <dbReference type="ARBA" id="ARBA00022845"/>
    </source>
</evidence>
<feature type="region of interest" description="Disordered" evidence="6">
    <location>
        <begin position="282"/>
        <end position="421"/>
    </location>
</feature>
<feature type="compositionally biased region" description="Pro residues" evidence="6">
    <location>
        <begin position="446"/>
        <end position="459"/>
    </location>
</feature>
<dbReference type="FunFam" id="1.25.40.180:FF:000042">
    <property type="entry name" value="Eukaryotic translation initiation factor 4 gamma"/>
    <property type="match status" value="1"/>
</dbReference>
<evidence type="ECO:0000256" key="6">
    <source>
        <dbReference type="SAM" id="MobiDB-lite"/>
    </source>
</evidence>
<dbReference type="GO" id="GO:0003729">
    <property type="term" value="F:mRNA binding"/>
    <property type="evidence" value="ECO:0007669"/>
    <property type="project" value="TreeGrafter"/>
</dbReference>
<feature type="compositionally biased region" description="Low complexity" evidence="6">
    <location>
        <begin position="344"/>
        <end position="380"/>
    </location>
</feature>
<protein>
    <submittedName>
        <fullName evidence="9">Eukaryotic translation initiation factor 4 gamma</fullName>
    </submittedName>
</protein>
<feature type="region of interest" description="Disordered" evidence="6">
    <location>
        <begin position="1145"/>
        <end position="1194"/>
    </location>
</feature>
<feature type="compositionally biased region" description="Basic and acidic residues" evidence="6">
    <location>
        <begin position="584"/>
        <end position="598"/>
    </location>
</feature>
<dbReference type="InterPro" id="IPR003890">
    <property type="entry name" value="MIF4G-like_typ-3"/>
</dbReference>
<dbReference type="PANTHER" id="PTHR23253">
    <property type="entry name" value="EUKARYOTIC TRANSLATION INITIATION FACTOR 4 GAMMA"/>
    <property type="match status" value="1"/>
</dbReference>
<dbReference type="Gene3D" id="1.25.40.180">
    <property type="match status" value="3"/>
</dbReference>
<feature type="compositionally biased region" description="Polar residues" evidence="6">
    <location>
        <begin position="381"/>
        <end position="390"/>
    </location>
</feature>
<feature type="compositionally biased region" description="Polar residues" evidence="6">
    <location>
        <begin position="185"/>
        <end position="208"/>
    </location>
</feature>
<feature type="compositionally biased region" description="Basic and acidic residues" evidence="6">
    <location>
        <begin position="606"/>
        <end position="627"/>
    </location>
</feature>
<sequence length="1599" mass="178358">MYPNGYPNGYPPAGPLPNGGGVPFYGFQHLGPSRQATTHSPGQFHPSQMTQQHPQGHYQTIQYGPPGGKHEAPPITTMQYRQPQPVYFTPSVPQQPMKPIAPTTQQRQRKLLSIVDPNTGKNILDDINNDKAEETPTPSHSSESSASNTPAPSGTPPNKAEPVNTVALQFVTQVAQIAAAKNPIETETTESLGRTNKQSEPSTSNIIISESRESKDKFQNSIVNKVDHVNSDHVDSCVGKSVPESMDGIKPQTKPESNQVPYQQQIPPVSIPVMLPPVAMQQMSQSVPPQQIPQQMPQAPLQVPQPPVQVVSPLPPQPQAPQQAPVVQVPPPQPQQQPIPPQQQQPQPQQQQKSQPPSNQLNQQQQQLPQKQKSPSPIQNVKIQQSTPQVHAQPILQQVVEPTAAVPQPQQPPVTSAQNVAVAEADQKIENLSQMMSSVQIEVPNKPEPSLPVKQPSPKPATVLPTPLPKEKEVTPEPQPIQSKRRGGPREEPTPARENVEENAVQIPQQPQKPATPPAVQQQQQQPPSNKLVSQPIQNAKEKEKTPEPSISSQSSPIPPHKSTSLPASKEATPQPAISPTPSEDPKSERSSKEREVNSGEAEVNNIHDVEEKDDKTQFKYTYKDDQWSPQNPDGKRQYDRNFLLELQNNPLSLKKPESLPNLEVVRGESGRHKNYDARVPMPHIGSGPDFTPDYVKPAMTNKQPRMGVGRNNSQQRRGEPGGGQVSRGDRSRPGQSKVIVIPLSTGREPKLKTTENAWKPCVLENSTTDDEQAATQEVVKRMRGILNKLTPEKFDKLVGTVQQMPINTTEHLSAVIDLIFEKAVDEQGFSSTYASLCQVLSKMSVRGEGDEGKAEVKFRNLIINKCQKEYEKDNLEEIKPIRMREIEQCPDPDKKAELQAKWEYDEAKLRQRSVGNIRFIGELYKLKMLTSHIMMRIIGNLLEKCDEESLECVCKLLTTIGKILEMHCSQLGKPKEEELDKHFHTMLKIVTERLTSSRVRFLMMDVIDLRKNNWVPRREDNKPKTKAQVHEEVKREEYEQQNLLVNNRRDDRDRDRGDRDRKRSRDNRGPTMSDGDNHGGWSVVAPKSRAFDSSRLKITFNRPGGDGGKDVILRGIGFGNWGRGSSGGVKDHVEIKQQENRFTVLSDGMPGNPLSGDARRGGAPSMGRLGPGGGPSRQASFGSKSMPPPSDEKESALFAVKKFVGHDRSKSTSRPESRENSVSRENDILKGSSAHGPQEYQFVVSVMEEYALNGDPEEVKLWLKERYSTANVKDFIDHSLTWVLDRDANKRKRVGELYHDILLSKYLSVDQFIEGTQASLSMIEDYVIDIPQVCDYFGEIFAPCLNDNVISLQQLLDMCSFANSKSATIFACILAKAAKIISPNKVADMWNNSGLSWANIVPVDADVDDFLTKQQVEFTKDRSKSSCSSGWDRKEVEAELLKLFSRPSNDEIFNWIDANIGNDANSSKFIRALVTALVESQAMTSNDGSSIRATGKFEENMKHRLQVVRKYVDGNDRLELQCIYALQAICVTHQHPPGLLEQCFNAFYDSEVVSEEAFDEWLKSQDPEEQEGRGVCVASVQSFMRWLKEADVEEPETH</sequence>
<dbReference type="CDD" id="cd11559">
    <property type="entry name" value="W2_eIF4G1_like"/>
    <property type="match status" value="1"/>
</dbReference>
<dbReference type="PROSITE" id="PS51366">
    <property type="entry name" value="MI"/>
    <property type="match status" value="1"/>
</dbReference>
<evidence type="ECO:0000313" key="10">
    <source>
        <dbReference type="Proteomes" id="UP001381693"/>
    </source>
</evidence>
<dbReference type="SMART" id="SM00515">
    <property type="entry name" value="eIF5C"/>
    <property type="match status" value="1"/>
</dbReference>
<feature type="compositionally biased region" description="Polar residues" evidence="6">
    <location>
        <begin position="529"/>
        <end position="538"/>
    </location>
</feature>
<comment type="similarity">
    <text evidence="1">Belongs to the eukaryotic initiation factor 4G family.</text>
</comment>
<feature type="region of interest" description="Disordered" evidence="6">
    <location>
        <begin position="185"/>
        <end position="212"/>
    </location>
</feature>
<feature type="region of interest" description="Disordered" evidence="6">
    <location>
        <begin position="1017"/>
        <end position="1085"/>
    </location>
</feature>
<evidence type="ECO:0000259" key="8">
    <source>
        <dbReference type="PROSITE" id="PS51366"/>
    </source>
</evidence>
<dbReference type="PROSITE" id="PS51363">
    <property type="entry name" value="W2"/>
    <property type="match status" value="1"/>
</dbReference>
<evidence type="ECO:0000256" key="2">
    <source>
        <dbReference type="ARBA" id="ARBA00022540"/>
    </source>
</evidence>
<keyword evidence="3" id="KW-0597">Phosphoprotein</keyword>
<feature type="region of interest" description="Disordered" evidence="6">
    <location>
        <begin position="24"/>
        <end position="161"/>
    </location>
</feature>
<dbReference type="EMBL" id="JAXCGZ010001946">
    <property type="protein sequence ID" value="KAK7084911.1"/>
    <property type="molecule type" value="Genomic_DNA"/>
</dbReference>